<dbReference type="PROSITE" id="PS00198">
    <property type="entry name" value="4FE4S_FER_1"/>
    <property type="match status" value="1"/>
</dbReference>
<dbReference type="InterPro" id="IPR051460">
    <property type="entry name" value="HdrC_iron-sulfur_subunit"/>
</dbReference>
<accession>A0AAW7ZFV8</accession>
<protein>
    <submittedName>
        <fullName evidence="7">4Fe-4S dicluster domain-containing protein</fullName>
    </submittedName>
</protein>
<dbReference type="RefSeq" id="WP_304543801.1">
    <property type="nucleotide sequence ID" value="NZ_JARPTC010000019.1"/>
</dbReference>
<comment type="caution">
    <text evidence="7">The sequence shown here is derived from an EMBL/GenBank/DDBJ whole genome shotgun (WGS) entry which is preliminary data.</text>
</comment>
<dbReference type="PROSITE" id="PS51379">
    <property type="entry name" value="4FE4S_FER_2"/>
    <property type="match status" value="1"/>
</dbReference>
<keyword evidence="8" id="KW-1185">Reference proteome</keyword>
<keyword evidence="3" id="KW-0560">Oxidoreductase</keyword>
<gene>
    <name evidence="7" type="ORF">P6N53_13005</name>
</gene>
<keyword evidence="5" id="KW-0411">Iron-sulfur</keyword>
<evidence type="ECO:0000256" key="1">
    <source>
        <dbReference type="ARBA" id="ARBA00022485"/>
    </source>
</evidence>
<evidence type="ECO:0000313" key="7">
    <source>
        <dbReference type="EMBL" id="MDO7788143.1"/>
    </source>
</evidence>
<dbReference type="GO" id="GO:0005886">
    <property type="term" value="C:plasma membrane"/>
    <property type="evidence" value="ECO:0007669"/>
    <property type="project" value="TreeGrafter"/>
</dbReference>
<dbReference type="InterPro" id="IPR009051">
    <property type="entry name" value="Helical_ferredxn"/>
</dbReference>
<feature type="domain" description="4Fe-4S ferredoxin-type" evidence="6">
    <location>
        <begin position="9"/>
        <end position="39"/>
    </location>
</feature>
<dbReference type="Pfam" id="PF13183">
    <property type="entry name" value="Fer4_8"/>
    <property type="match status" value="1"/>
</dbReference>
<evidence type="ECO:0000256" key="2">
    <source>
        <dbReference type="ARBA" id="ARBA00022723"/>
    </source>
</evidence>
<dbReference type="GO" id="GO:0016491">
    <property type="term" value="F:oxidoreductase activity"/>
    <property type="evidence" value="ECO:0007669"/>
    <property type="project" value="UniProtKB-KW"/>
</dbReference>
<dbReference type="Gene3D" id="1.10.1060.10">
    <property type="entry name" value="Alpha-helical ferredoxin"/>
    <property type="match status" value="1"/>
</dbReference>
<dbReference type="PANTHER" id="PTHR43255">
    <property type="entry name" value="IRON-SULFUR-BINDING OXIDOREDUCTASE FADF-RELATED-RELATED"/>
    <property type="match status" value="1"/>
</dbReference>
<evidence type="ECO:0000256" key="3">
    <source>
        <dbReference type="ARBA" id="ARBA00023002"/>
    </source>
</evidence>
<organism evidence="7 8">
    <name type="scientific">Desulforamulus aquiferis</name>
    <dbReference type="NCBI Taxonomy" id="1397668"/>
    <lineage>
        <taxon>Bacteria</taxon>
        <taxon>Bacillati</taxon>
        <taxon>Bacillota</taxon>
        <taxon>Clostridia</taxon>
        <taxon>Eubacteriales</taxon>
        <taxon>Peptococcaceae</taxon>
        <taxon>Desulforamulus</taxon>
    </lineage>
</organism>
<sequence>MQTVNLPINNNEFNLQQCYQCGKCTAGCPVAFAMDIAPNKIIRMLQFGLLEETFRTETIWLCASCATCSTRCPKGVDLAKLMDSLRQKAIERGIRPTGRGRRVSIFNSLFLSDLEKYGRTHEMGLMMKYNLNTLDPLKNAFMGFFLFTKGKLNIGPHRIKGAKDIKRIMENVKRLEAEKK</sequence>
<dbReference type="PANTHER" id="PTHR43255:SF1">
    <property type="entry name" value="IRON-SULFUR-BINDING OXIDOREDUCTASE FADF-RELATED"/>
    <property type="match status" value="1"/>
</dbReference>
<dbReference type="AlphaFoldDB" id="A0AAW7ZFV8"/>
<keyword evidence="1" id="KW-0004">4Fe-4S</keyword>
<keyword evidence="2" id="KW-0479">Metal-binding</keyword>
<evidence type="ECO:0000259" key="6">
    <source>
        <dbReference type="PROSITE" id="PS51379"/>
    </source>
</evidence>
<dbReference type="EMBL" id="JARPTC010000019">
    <property type="protein sequence ID" value="MDO7788143.1"/>
    <property type="molecule type" value="Genomic_DNA"/>
</dbReference>
<evidence type="ECO:0000256" key="4">
    <source>
        <dbReference type="ARBA" id="ARBA00023004"/>
    </source>
</evidence>
<dbReference type="SUPFAM" id="SSF46548">
    <property type="entry name" value="alpha-helical ferredoxin"/>
    <property type="match status" value="1"/>
</dbReference>
<proteinExistence type="predicted"/>
<dbReference type="InterPro" id="IPR017896">
    <property type="entry name" value="4Fe4S_Fe-S-bd"/>
</dbReference>
<name>A0AAW7ZFV8_9FIRM</name>
<dbReference type="GO" id="GO:0046872">
    <property type="term" value="F:metal ion binding"/>
    <property type="evidence" value="ECO:0007669"/>
    <property type="project" value="UniProtKB-KW"/>
</dbReference>
<dbReference type="Proteomes" id="UP001172911">
    <property type="component" value="Unassembled WGS sequence"/>
</dbReference>
<keyword evidence="4" id="KW-0408">Iron</keyword>
<dbReference type="InterPro" id="IPR017900">
    <property type="entry name" value="4Fe4S_Fe_S_CS"/>
</dbReference>
<evidence type="ECO:0000256" key="5">
    <source>
        <dbReference type="ARBA" id="ARBA00023014"/>
    </source>
</evidence>
<reference evidence="7" key="1">
    <citation type="journal article" date="2023" name="J. Hazard. Mater.">
        <title>Anaerobic biodegradation of pyrene and benzo[a]pyrene by a new sulfate-reducing Desulforamulus aquiferis strain DSA.</title>
        <authorList>
            <person name="Zhang Z."/>
            <person name="Sun J."/>
            <person name="Gong X."/>
            <person name="Wang C."/>
            <person name="Wang H."/>
        </authorList>
    </citation>
    <scope>NUCLEOTIDE SEQUENCE</scope>
    <source>
        <strain evidence="7">DSA</strain>
    </source>
</reference>
<reference evidence="7" key="2">
    <citation type="submission" date="2023-03" db="EMBL/GenBank/DDBJ databases">
        <authorList>
            <person name="Zhang Z."/>
        </authorList>
    </citation>
    <scope>NUCLEOTIDE SEQUENCE</scope>
    <source>
        <strain evidence="7">DSA</strain>
    </source>
</reference>
<evidence type="ECO:0000313" key="8">
    <source>
        <dbReference type="Proteomes" id="UP001172911"/>
    </source>
</evidence>
<dbReference type="GO" id="GO:0051539">
    <property type="term" value="F:4 iron, 4 sulfur cluster binding"/>
    <property type="evidence" value="ECO:0007669"/>
    <property type="project" value="UniProtKB-KW"/>
</dbReference>